<organism evidence="2 3">
    <name type="scientific">Pedobacter montanisoli</name>
    <dbReference type="NCBI Taxonomy" id="2923277"/>
    <lineage>
        <taxon>Bacteria</taxon>
        <taxon>Pseudomonadati</taxon>
        <taxon>Bacteroidota</taxon>
        <taxon>Sphingobacteriia</taxon>
        <taxon>Sphingobacteriales</taxon>
        <taxon>Sphingobacteriaceae</taxon>
        <taxon>Pedobacter</taxon>
    </lineage>
</organism>
<accession>A0ABS9ZVE3</accession>
<evidence type="ECO:0000259" key="1">
    <source>
        <dbReference type="SMART" id="SM00382"/>
    </source>
</evidence>
<protein>
    <submittedName>
        <fullName evidence="2">Helix-turn-helix domain-containing protein</fullName>
    </submittedName>
</protein>
<reference evidence="2" key="1">
    <citation type="submission" date="2022-03" db="EMBL/GenBank/DDBJ databases">
        <authorList>
            <person name="Woo C.Y."/>
        </authorList>
    </citation>
    <scope>NUCLEOTIDE SEQUENCE</scope>
    <source>
        <strain evidence="2">CYS-01</strain>
    </source>
</reference>
<dbReference type="Pfam" id="PF05970">
    <property type="entry name" value="PIF1"/>
    <property type="match status" value="1"/>
</dbReference>
<dbReference type="Proteomes" id="UP001165460">
    <property type="component" value="Unassembled WGS sequence"/>
</dbReference>
<keyword evidence="3" id="KW-1185">Reference proteome</keyword>
<dbReference type="SUPFAM" id="SSF52540">
    <property type="entry name" value="P-loop containing nucleoside triphosphate hydrolases"/>
    <property type="match status" value="2"/>
</dbReference>
<name>A0ABS9ZVE3_9SPHI</name>
<dbReference type="EMBL" id="JALGBH010000001">
    <property type="protein sequence ID" value="MCJ0742133.1"/>
    <property type="molecule type" value="Genomic_DNA"/>
</dbReference>
<comment type="caution">
    <text evidence="2">The sequence shown here is derived from an EMBL/GenBank/DDBJ whole genome shotgun (WGS) entry which is preliminary data.</text>
</comment>
<gene>
    <name evidence="2" type="ORF">MMF97_05365</name>
</gene>
<dbReference type="Gene3D" id="3.40.50.300">
    <property type="entry name" value="P-loop containing nucleotide triphosphate hydrolases"/>
    <property type="match status" value="2"/>
</dbReference>
<dbReference type="RefSeq" id="WP_243360344.1">
    <property type="nucleotide sequence ID" value="NZ_JALGBH010000001.1"/>
</dbReference>
<dbReference type="CDD" id="cd18809">
    <property type="entry name" value="SF1_C_RecD"/>
    <property type="match status" value="1"/>
</dbReference>
<dbReference type="SMART" id="SM00382">
    <property type="entry name" value="AAA"/>
    <property type="match status" value="1"/>
</dbReference>
<dbReference type="InterPro" id="IPR010285">
    <property type="entry name" value="DNA_helicase_pif1-like_DEAD"/>
</dbReference>
<evidence type="ECO:0000313" key="3">
    <source>
        <dbReference type="Proteomes" id="UP001165460"/>
    </source>
</evidence>
<dbReference type="PANTHER" id="PTHR47642">
    <property type="entry name" value="ATP-DEPENDENT DNA HELICASE"/>
    <property type="match status" value="1"/>
</dbReference>
<dbReference type="InterPro" id="IPR029491">
    <property type="entry name" value="Helicase_HTH"/>
</dbReference>
<dbReference type="InterPro" id="IPR027417">
    <property type="entry name" value="P-loop_NTPase"/>
</dbReference>
<dbReference type="InterPro" id="IPR051055">
    <property type="entry name" value="PIF1_helicase"/>
</dbReference>
<dbReference type="Pfam" id="PF14493">
    <property type="entry name" value="HTH_40"/>
    <property type="match status" value="1"/>
</dbReference>
<feature type="domain" description="AAA+ ATPase" evidence="1">
    <location>
        <begin position="20"/>
        <end position="336"/>
    </location>
</feature>
<proteinExistence type="predicted"/>
<sequence>MIEDLSLAPAEIAAKFINQTHRHVFLTGKAGTGKTTFLKEIIAKTHKKTIIVAPTGIAAINAGGVTIHSLFQLPFGTFIPRILTENQFAGQHYHNPQTLVKHLGMNAVKRRMLLDLELLIIDEVSMLRADLLDAIDFVLRFVRRNNAGFGGVQLLFIGDLHQLPPVVKSTEWNLLSSCYSSAFFFDALALRNQPPVYIELEKIYRQDDNTFISLLNNLRNNKTNEADIALLEQYYKADFEPSLKDNYITLTTHNHKADGLNKSNLEKLKSKSFFYKAHIEGDFPENAFPAEGTLELKVGAQVMFIKNDPRGEQRFFNGKLAVVTHLSNSFIEVQPDGEAETLVLEQYSWKNIKYTTNKTTNEIEEDVIGTFTQFPLKLAWAITVHKSQGLTFDKAIIDIGDAFAPGQIYVALSRLRSLNGLVLTSLMGNRVIRADQNVTYFSRLKEQQGDLQTQIKKERGLYIRHILINSFDFTHLDIYTYEHAFSYSKDEKRSVKQHYAKWAEQLQTDIKALKVNADKFLKQIERIFATENTEQLNILSERIEAATQYFNPLLQQYSRSVFDTIEEIKQQKQTKTYHRELLDLEAMIYEQYKRIAKAGLLLRAAVNNIELDKEAFASLNENPEREAQILRAYTLANDEELTEETYFSKPKKVKKAQKVKEPKEDTKAITLRLFKEGKTPTEIAQERKMAKATIEGHLAYFVAQQIINAKEVIAPKKLEEILHVIREHKTIKLGELKEILPKNIDYAEIKIGIAAYLAEGE</sequence>
<dbReference type="InterPro" id="IPR003593">
    <property type="entry name" value="AAA+_ATPase"/>
</dbReference>
<evidence type="ECO:0000313" key="2">
    <source>
        <dbReference type="EMBL" id="MCJ0742133.1"/>
    </source>
</evidence>